<organism evidence="1 2">
    <name type="scientific">Futiania mangrovi</name>
    <dbReference type="NCBI Taxonomy" id="2959716"/>
    <lineage>
        <taxon>Bacteria</taxon>
        <taxon>Pseudomonadati</taxon>
        <taxon>Pseudomonadota</taxon>
        <taxon>Alphaproteobacteria</taxon>
        <taxon>Futianiales</taxon>
        <taxon>Futianiaceae</taxon>
        <taxon>Futiania</taxon>
    </lineage>
</organism>
<evidence type="ECO:0000313" key="2">
    <source>
        <dbReference type="Proteomes" id="UP001055804"/>
    </source>
</evidence>
<evidence type="ECO:0000313" key="1">
    <source>
        <dbReference type="EMBL" id="MCP1335252.1"/>
    </source>
</evidence>
<keyword evidence="2" id="KW-1185">Reference proteome</keyword>
<dbReference type="EMBL" id="JAMZFT010000001">
    <property type="protein sequence ID" value="MCP1335252.1"/>
    <property type="molecule type" value="Genomic_DNA"/>
</dbReference>
<dbReference type="PANTHER" id="PTHR18964">
    <property type="entry name" value="ROK (REPRESSOR, ORF, KINASE) FAMILY"/>
    <property type="match status" value="1"/>
</dbReference>
<accession>A0A9J6P7V2</accession>
<protein>
    <submittedName>
        <fullName evidence="1">ROK family protein</fullName>
    </submittedName>
</protein>
<dbReference type="SUPFAM" id="SSF53067">
    <property type="entry name" value="Actin-like ATPase domain"/>
    <property type="match status" value="1"/>
</dbReference>
<dbReference type="PROSITE" id="PS01125">
    <property type="entry name" value="ROK"/>
    <property type="match status" value="1"/>
</dbReference>
<dbReference type="InterPro" id="IPR000600">
    <property type="entry name" value="ROK"/>
</dbReference>
<dbReference type="Pfam" id="PF00480">
    <property type="entry name" value="ROK"/>
    <property type="match status" value="1"/>
</dbReference>
<comment type="caution">
    <text evidence="1">The sequence shown here is derived from an EMBL/GenBank/DDBJ whole genome shotgun (WGS) entry which is preliminary data.</text>
</comment>
<dbReference type="Gene3D" id="3.30.420.40">
    <property type="match status" value="2"/>
</dbReference>
<dbReference type="CDD" id="cd24066">
    <property type="entry name" value="ASKHA_NBD_ROK_EcFRK-like"/>
    <property type="match status" value="1"/>
</dbReference>
<name>A0A9J6P7V2_9PROT</name>
<dbReference type="InterPro" id="IPR043129">
    <property type="entry name" value="ATPase_NBD"/>
</dbReference>
<dbReference type="PANTHER" id="PTHR18964:SF174">
    <property type="entry name" value="D-ALLOSE KINASE-RELATED"/>
    <property type="match status" value="1"/>
</dbReference>
<dbReference type="AlphaFoldDB" id="A0A9J6P7V2"/>
<gene>
    <name evidence="1" type="ORF">NJQ99_02415</name>
</gene>
<reference evidence="1" key="1">
    <citation type="submission" date="2022-06" db="EMBL/GenBank/DDBJ databases">
        <title>Isolation and Genomics of Futiania mangrovii gen. nov., sp. nov., a Rare and Metabolically-versatile member in the Class Alphaproteobacteria.</title>
        <authorList>
            <person name="Liu L."/>
            <person name="Huang W.-C."/>
            <person name="Pan J."/>
            <person name="Li J."/>
            <person name="Huang Y."/>
            <person name="Du H."/>
            <person name="Liu Y."/>
            <person name="Li M."/>
        </authorList>
    </citation>
    <scope>NUCLEOTIDE SEQUENCE</scope>
    <source>
        <strain evidence="1">FT118</strain>
    </source>
</reference>
<dbReference type="GO" id="GO:0004396">
    <property type="term" value="F:hexokinase activity"/>
    <property type="evidence" value="ECO:0007669"/>
    <property type="project" value="TreeGrafter"/>
</dbReference>
<sequence>MSPSRIGIDLGGTKIEGVLMQADGSIVRRTRVATPRHDYDGTLAAMAGLVAALEEGVDGPPCRVGVGMPGSLSPTTGLVRNANSTWLIGRPFREDLAAALGRPVRIANDADCFALSEARDGAGQGAEIVFGAILGTGVGGGIVIGGSLLQGACGIAGEWGHNPLPAPQADELPGPACYCGRRGCIETWLSGPALECDHGMATGTRLPAAEIAARAAAGDAAASATLDRYADRAARALAGVVNILDPQVIVLGGGVSNVDGLYPRIEDRLGAHMFSDMVAVKLRQARHGASGGVRGAAWLWPAKE</sequence>
<dbReference type="RefSeq" id="WP_269331201.1">
    <property type="nucleotide sequence ID" value="NZ_JAMZFT010000001.1"/>
</dbReference>
<dbReference type="Proteomes" id="UP001055804">
    <property type="component" value="Unassembled WGS sequence"/>
</dbReference>
<dbReference type="InterPro" id="IPR049874">
    <property type="entry name" value="ROK_cs"/>
</dbReference>
<proteinExistence type="predicted"/>